<dbReference type="RefSeq" id="WP_209646222.1">
    <property type="nucleotide sequence ID" value="NZ_JAGINW010000001.1"/>
</dbReference>
<dbReference type="EMBL" id="JAGINW010000001">
    <property type="protein sequence ID" value="MBP2329426.1"/>
    <property type="molecule type" value="Genomic_DNA"/>
</dbReference>
<comment type="caution">
    <text evidence="2">The sequence shown here is derived from an EMBL/GenBank/DDBJ whole genome shotgun (WGS) entry which is preliminary data.</text>
</comment>
<dbReference type="InterPro" id="IPR024473">
    <property type="entry name" value="Transposases_IS4_N"/>
</dbReference>
<evidence type="ECO:0000259" key="1">
    <source>
        <dbReference type="Pfam" id="PF13006"/>
    </source>
</evidence>
<dbReference type="Pfam" id="PF13006">
    <property type="entry name" value="Nterm_IS4"/>
    <property type="match status" value="1"/>
</dbReference>
<keyword evidence="3" id="KW-1185">Reference proteome</keyword>
<organism evidence="2 3">
    <name type="scientific">Kibdelosporangium banguiense</name>
    <dbReference type="NCBI Taxonomy" id="1365924"/>
    <lineage>
        <taxon>Bacteria</taxon>
        <taxon>Bacillati</taxon>
        <taxon>Actinomycetota</taxon>
        <taxon>Actinomycetes</taxon>
        <taxon>Pseudonocardiales</taxon>
        <taxon>Pseudonocardiaceae</taxon>
        <taxon>Kibdelosporangium</taxon>
    </lineage>
</organism>
<dbReference type="Proteomes" id="UP001519332">
    <property type="component" value="Unassembled WGS sequence"/>
</dbReference>
<gene>
    <name evidence="2" type="ORF">JOF56_009811</name>
</gene>
<name>A0ABS4TZT4_9PSEU</name>
<sequence length="75" mass="8185">MIVVLVVHSWIGLSDKVRLGVLTHCVTAELVDGALAACGKRDRRPGALSARFMVYFTLALALFHRDSCDDVAENL</sequence>
<evidence type="ECO:0000313" key="2">
    <source>
        <dbReference type="EMBL" id="MBP2329426.1"/>
    </source>
</evidence>
<evidence type="ECO:0000313" key="3">
    <source>
        <dbReference type="Proteomes" id="UP001519332"/>
    </source>
</evidence>
<protein>
    <recommendedName>
        <fullName evidence="1">Transposase IS4 N-terminal domain-containing protein</fullName>
    </recommendedName>
</protein>
<feature type="domain" description="Transposase IS4 N-terminal" evidence="1">
    <location>
        <begin position="17"/>
        <end position="75"/>
    </location>
</feature>
<reference evidence="2 3" key="1">
    <citation type="submission" date="2021-03" db="EMBL/GenBank/DDBJ databases">
        <title>Sequencing the genomes of 1000 actinobacteria strains.</title>
        <authorList>
            <person name="Klenk H.-P."/>
        </authorList>
    </citation>
    <scope>NUCLEOTIDE SEQUENCE [LARGE SCALE GENOMIC DNA]</scope>
    <source>
        <strain evidence="2 3">DSM 46670</strain>
    </source>
</reference>
<proteinExistence type="predicted"/>
<accession>A0ABS4TZT4</accession>